<feature type="transmembrane region" description="Helical" evidence="6">
    <location>
        <begin position="37"/>
        <end position="60"/>
    </location>
</feature>
<keyword evidence="8" id="KW-1185">Reference proteome</keyword>
<evidence type="ECO:0000256" key="5">
    <source>
        <dbReference type="ARBA" id="ARBA00023136"/>
    </source>
</evidence>
<dbReference type="eggNOG" id="arCOG01947">
    <property type="taxonomic scope" value="Archaea"/>
</dbReference>
<keyword evidence="2" id="KW-1003">Cell membrane</keyword>
<dbReference type="Pfam" id="PF01810">
    <property type="entry name" value="LysE"/>
    <property type="match status" value="1"/>
</dbReference>
<sequence length="200" mass="21194">MGNVRDVILMTLLVTPSGAFSPGLLSASAVAAGAGSGVLGGIAVATGHVLFELPYVFLLTKTLGKVKNVLDKYNKVLALVVFAFALFFAKGLLESPDMPKVTVNDALMAGFVFTAFNAYFLLWWVTVGLPLVEAASLSTTTFVAMYLSHVWMDYVWLAALAALGGSVANFTLINYILAALLMLFAVDVVTKSFFGKGILP</sequence>
<accession>A8ACC2</accession>
<dbReference type="PANTHER" id="PTHR38825:SF1">
    <property type="entry name" value="TRANSPORTER, LYSE FAMILY"/>
    <property type="match status" value="1"/>
</dbReference>
<feature type="transmembrane region" description="Helical" evidence="6">
    <location>
        <begin position="109"/>
        <end position="132"/>
    </location>
</feature>
<evidence type="ECO:0000256" key="6">
    <source>
        <dbReference type="SAM" id="Phobius"/>
    </source>
</evidence>
<reference evidence="7 8" key="1">
    <citation type="journal article" date="2008" name="Genome Biol.">
        <title>A genomic analysis of the archaeal system Ignicoccus hospitalis-Nanoarchaeum equitans.</title>
        <authorList>
            <person name="Podar M."/>
            <person name="Anderson I."/>
            <person name="Makarova K.S."/>
            <person name="Elkins J.G."/>
            <person name="Ivanova N."/>
            <person name="Wall M.A."/>
            <person name="Lykidis A."/>
            <person name="Mavromatis K."/>
            <person name="Sun H."/>
            <person name="Hudson M.E."/>
            <person name="Chen W."/>
            <person name="Deciu C."/>
            <person name="Hutchison D."/>
            <person name="Eads J.R."/>
            <person name="Anderson A."/>
            <person name="Fernandes F."/>
            <person name="Szeto E."/>
            <person name="Lapidus A."/>
            <person name="Kyrpides N.C."/>
            <person name="Saier M.H.Jr."/>
            <person name="Richardson P.M."/>
            <person name="Rachel R."/>
            <person name="Huber H."/>
            <person name="Eisen J.A."/>
            <person name="Koonin E.V."/>
            <person name="Keller M."/>
            <person name="Stetter K.O."/>
        </authorList>
    </citation>
    <scope>NUCLEOTIDE SEQUENCE [LARGE SCALE GENOMIC DNA]</scope>
    <source>
        <strain evidence="8">KIN4/I / DSM 18386 / JCM 14125</strain>
    </source>
</reference>
<keyword evidence="4 6" id="KW-1133">Transmembrane helix</keyword>
<evidence type="ECO:0000256" key="3">
    <source>
        <dbReference type="ARBA" id="ARBA00022692"/>
    </source>
</evidence>
<protein>
    <submittedName>
        <fullName evidence="7">Lysine exporter protein (LYSE/YGGA)</fullName>
    </submittedName>
</protein>
<dbReference type="GO" id="GO:0005886">
    <property type="term" value="C:plasma membrane"/>
    <property type="evidence" value="ECO:0007669"/>
    <property type="project" value="UniProtKB-SubCell"/>
</dbReference>
<dbReference type="Proteomes" id="UP000000262">
    <property type="component" value="Chromosome"/>
</dbReference>
<evidence type="ECO:0000256" key="2">
    <source>
        <dbReference type="ARBA" id="ARBA00022475"/>
    </source>
</evidence>
<feature type="transmembrane region" description="Helical" evidence="6">
    <location>
        <begin position="172"/>
        <end position="194"/>
    </location>
</feature>
<dbReference type="PANTHER" id="PTHR38825">
    <property type="entry name" value="LYSINE EXPORTER PROTEIN (LYSE/YGGA)"/>
    <property type="match status" value="1"/>
</dbReference>
<dbReference type="InterPro" id="IPR001123">
    <property type="entry name" value="LeuE-type"/>
</dbReference>
<dbReference type="AlphaFoldDB" id="A8ACC2"/>
<dbReference type="KEGG" id="iho:Igni_1398"/>
<dbReference type="EMBL" id="CP000816">
    <property type="protein sequence ID" value="ABU82574.1"/>
    <property type="molecule type" value="Genomic_DNA"/>
</dbReference>
<keyword evidence="5 6" id="KW-0472">Membrane</keyword>
<dbReference type="OrthoDB" id="121309at2157"/>
<dbReference type="HOGENOM" id="CLU_104651_0_0_2"/>
<dbReference type="STRING" id="453591.Igni_1398"/>
<feature type="transmembrane region" description="Helical" evidence="6">
    <location>
        <begin position="72"/>
        <end position="89"/>
    </location>
</feature>
<comment type="subcellular location">
    <subcellularLocation>
        <location evidence="1">Cell membrane</location>
        <topology evidence="1">Multi-pass membrane protein</topology>
    </subcellularLocation>
</comment>
<feature type="transmembrane region" description="Helical" evidence="6">
    <location>
        <begin position="144"/>
        <end position="166"/>
    </location>
</feature>
<keyword evidence="3 6" id="KW-0812">Transmembrane</keyword>
<gene>
    <name evidence="7" type="ordered locus">Igni_1398</name>
</gene>
<evidence type="ECO:0000313" key="7">
    <source>
        <dbReference type="EMBL" id="ABU82574.1"/>
    </source>
</evidence>
<dbReference type="PhylomeDB" id="A8ACC2"/>
<evidence type="ECO:0000256" key="4">
    <source>
        <dbReference type="ARBA" id="ARBA00022989"/>
    </source>
</evidence>
<name>A8ACC2_IGNH4</name>
<proteinExistence type="predicted"/>
<evidence type="ECO:0000256" key="1">
    <source>
        <dbReference type="ARBA" id="ARBA00004651"/>
    </source>
</evidence>
<organism evidence="7 8">
    <name type="scientific">Ignicoccus hospitalis (strain KIN4/I / DSM 18386 / JCM 14125)</name>
    <dbReference type="NCBI Taxonomy" id="453591"/>
    <lineage>
        <taxon>Archaea</taxon>
        <taxon>Thermoproteota</taxon>
        <taxon>Thermoprotei</taxon>
        <taxon>Desulfurococcales</taxon>
        <taxon>Desulfurococcaceae</taxon>
        <taxon>Ignicoccus</taxon>
    </lineage>
</organism>
<dbReference type="GO" id="GO:0006865">
    <property type="term" value="P:amino acid transport"/>
    <property type="evidence" value="ECO:0007669"/>
    <property type="project" value="InterPro"/>
</dbReference>
<evidence type="ECO:0000313" key="8">
    <source>
        <dbReference type="Proteomes" id="UP000000262"/>
    </source>
</evidence>